<accession>A0A9X1UYC6</accession>
<sequence>MKNLVFYLTILLIAGCKGKETSDTIEVAETDYNILWIIADDLGTDIGAFGTDVYTPNLDRLASESVVYKKMFTTTAVCSASRSGIITGMYPVSIDAHQHRTSYKKELPDSIQPITEYFKEAGYFVSNGNGNPKAKGGKTDYNFKYKASEMYDGGHWRQRPDSSKFFSQVQIFLPHRPFHHDSLHPVNPDKVKIPPYYPDHPLIRKDWAMYLETVQLADRQVGEILDQLEEDGLLDKTIIFFFGDQGRPHARAKQFLYDPGTNTPFMVRWPDGKGAGSVSEELVSNIDIPFSTLKLAGIEPPSHMQGQDFLFEDVERDYVFTMRDRRDETEDRIRAVRSDKFKYIHNYFPDKPYTQANVYKEMRYPALPLLRFLDKQGKLNADQKRFISDERPEEEFYDLSKDPYEVNNLAESETYRDELKKYRDILNDWVAKYDLGTYPEDRDEIKAAEENAMSRRSNMLKERGLPEDYTDEQMVNYWMKELNIKNDTE</sequence>
<evidence type="ECO:0000259" key="3">
    <source>
        <dbReference type="Pfam" id="PF00884"/>
    </source>
</evidence>
<protein>
    <submittedName>
        <fullName evidence="4">Sulfatase</fullName>
    </submittedName>
</protein>
<dbReference type="InterPro" id="IPR017850">
    <property type="entry name" value="Alkaline_phosphatase_core_sf"/>
</dbReference>
<dbReference type="EMBL" id="JAJSON010000025">
    <property type="protein sequence ID" value="MCG9972560.1"/>
    <property type="molecule type" value="Genomic_DNA"/>
</dbReference>
<evidence type="ECO:0000313" key="5">
    <source>
        <dbReference type="Proteomes" id="UP001139344"/>
    </source>
</evidence>
<dbReference type="SUPFAM" id="SSF53649">
    <property type="entry name" value="Alkaline phosphatase-like"/>
    <property type="match status" value="1"/>
</dbReference>
<keyword evidence="5" id="KW-1185">Reference proteome</keyword>
<evidence type="ECO:0000256" key="1">
    <source>
        <dbReference type="ARBA" id="ARBA00008779"/>
    </source>
</evidence>
<proteinExistence type="inferred from homology"/>
<dbReference type="InterPro" id="IPR050738">
    <property type="entry name" value="Sulfatase"/>
</dbReference>
<dbReference type="Pfam" id="PF00884">
    <property type="entry name" value="Sulfatase"/>
    <property type="match status" value="1"/>
</dbReference>
<dbReference type="PANTHER" id="PTHR42693:SF53">
    <property type="entry name" value="ENDO-4-O-SULFATASE"/>
    <property type="match status" value="1"/>
</dbReference>
<dbReference type="Gene3D" id="3.40.720.10">
    <property type="entry name" value="Alkaline Phosphatase, subunit A"/>
    <property type="match status" value="1"/>
</dbReference>
<dbReference type="RefSeq" id="WP_240099927.1">
    <property type="nucleotide sequence ID" value="NZ_JAJSON010000025.1"/>
</dbReference>
<dbReference type="GO" id="GO:0004065">
    <property type="term" value="F:arylsulfatase activity"/>
    <property type="evidence" value="ECO:0007669"/>
    <property type="project" value="TreeGrafter"/>
</dbReference>
<comment type="caution">
    <text evidence="4">The sequence shown here is derived from an EMBL/GenBank/DDBJ whole genome shotgun (WGS) entry which is preliminary data.</text>
</comment>
<dbReference type="AlphaFoldDB" id="A0A9X1UYC6"/>
<dbReference type="Proteomes" id="UP001139344">
    <property type="component" value="Unassembled WGS sequence"/>
</dbReference>
<feature type="domain" description="Sulfatase N-terminal" evidence="3">
    <location>
        <begin position="33"/>
        <end position="298"/>
    </location>
</feature>
<dbReference type="PANTHER" id="PTHR42693">
    <property type="entry name" value="ARYLSULFATASE FAMILY MEMBER"/>
    <property type="match status" value="1"/>
</dbReference>
<dbReference type="InterPro" id="IPR000917">
    <property type="entry name" value="Sulfatase_N"/>
</dbReference>
<name>A0A9X1UYC6_9FLAO</name>
<dbReference type="CDD" id="cd16027">
    <property type="entry name" value="SGSH"/>
    <property type="match status" value="1"/>
</dbReference>
<evidence type="ECO:0000256" key="2">
    <source>
        <dbReference type="ARBA" id="ARBA00022801"/>
    </source>
</evidence>
<dbReference type="PROSITE" id="PS51257">
    <property type="entry name" value="PROKAR_LIPOPROTEIN"/>
    <property type="match status" value="1"/>
</dbReference>
<reference evidence="4" key="1">
    <citation type="submission" date="2021-12" db="EMBL/GenBank/DDBJ databases">
        <title>Description of Gramella crocea sp. nov., a new bacterium isolated from activated sludge.</title>
        <authorList>
            <person name="Zhang X."/>
        </authorList>
    </citation>
    <scope>NUCLEOTIDE SEQUENCE</scope>
    <source>
        <strain evidence="4">YB25</strain>
    </source>
</reference>
<evidence type="ECO:0000313" key="4">
    <source>
        <dbReference type="EMBL" id="MCG9972560.1"/>
    </source>
</evidence>
<comment type="similarity">
    <text evidence="1">Belongs to the sulfatase family.</text>
</comment>
<organism evidence="4 5">
    <name type="scientific">Christiangramia crocea</name>
    <dbReference type="NCBI Taxonomy" id="2904124"/>
    <lineage>
        <taxon>Bacteria</taxon>
        <taxon>Pseudomonadati</taxon>
        <taxon>Bacteroidota</taxon>
        <taxon>Flavobacteriia</taxon>
        <taxon>Flavobacteriales</taxon>
        <taxon>Flavobacteriaceae</taxon>
        <taxon>Christiangramia</taxon>
    </lineage>
</organism>
<keyword evidence="2" id="KW-0378">Hydrolase</keyword>
<gene>
    <name evidence="4" type="ORF">LU635_12995</name>
</gene>